<feature type="transmembrane region" description="Helical" evidence="2">
    <location>
        <begin position="178"/>
        <end position="198"/>
    </location>
</feature>
<reference evidence="3" key="1">
    <citation type="submission" date="2020-07" db="EMBL/GenBank/DDBJ databases">
        <authorList>
            <person name="Tarantini F.S."/>
            <person name="Hong K.W."/>
            <person name="Chan K.G."/>
        </authorList>
    </citation>
    <scope>NUCLEOTIDE SEQUENCE</scope>
    <source>
        <strain evidence="3">32-07</strain>
    </source>
</reference>
<gene>
    <name evidence="3" type="ORF">AGRA3207_000225</name>
</gene>
<evidence type="ECO:0000313" key="3">
    <source>
        <dbReference type="EMBL" id="QXJ19660.1"/>
    </source>
</evidence>
<dbReference type="Proteomes" id="UP001049518">
    <property type="component" value="Chromosome"/>
</dbReference>
<accession>A0ABX8QLV7</accession>
<feature type="transmembrane region" description="Helical" evidence="2">
    <location>
        <begin position="153"/>
        <end position="172"/>
    </location>
</feature>
<evidence type="ECO:0000256" key="2">
    <source>
        <dbReference type="SAM" id="Phobius"/>
    </source>
</evidence>
<keyword evidence="2" id="KW-0472">Membrane</keyword>
<evidence type="ECO:0000256" key="1">
    <source>
        <dbReference type="SAM" id="MobiDB-lite"/>
    </source>
</evidence>
<feature type="region of interest" description="Disordered" evidence="1">
    <location>
        <begin position="1"/>
        <end position="21"/>
    </location>
</feature>
<keyword evidence="2" id="KW-0812">Transmembrane</keyword>
<name>A0ABX8QLV7_9ACTN</name>
<protein>
    <submittedName>
        <fullName evidence="3">Uncharacterized protein</fullName>
    </submittedName>
</protein>
<keyword evidence="4" id="KW-1185">Reference proteome</keyword>
<feature type="transmembrane region" description="Helical" evidence="2">
    <location>
        <begin position="91"/>
        <end position="112"/>
    </location>
</feature>
<keyword evidence="2" id="KW-1133">Transmembrane helix</keyword>
<dbReference type="RefSeq" id="WP_231332677.1">
    <property type="nucleotide sequence ID" value="NZ_CP059572.1"/>
</dbReference>
<feature type="transmembrane region" description="Helical" evidence="2">
    <location>
        <begin position="28"/>
        <end position="48"/>
    </location>
</feature>
<evidence type="ECO:0000313" key="4">
    <source>
        <dbReference type="Proteomes" id="UP001049518"/>
    </source>
</evidence>
<dbReference type="EMBL" id="CP059572">
    <property type="protein sequence ID" value="QXJ19660.1"/>
    <property type="molecule type" value="Genomic_DNA"/>
</dbReference>
<feature type="transmembrane region" description="Helical" evidence="2">
    <location>
        <begin position="118"/>
        <end position="141"/>
    </location>
</feature>
<sequence>MTMHIRPSTVHPGGPPAADDPLRTRTRLTGAALAAGTLAWVAGLAVAAGHAKDEIVTVEIVGSLLFLLGVLPMVALVHATRGTGERKGRAIPLAEMALLVPAMAWCPIALVYREDPPAWTIPFDLCWPLSMLGMLVLGAAVAKTGRYRGSLRWQFLLCGLWLVAALPAQALLGDTGGTIAGAAWLALTYGLLGVRLAVSPQHLTTP</sequence>
<feature type="transmembrane region" description="Helical" evidence="2">
    <location>
        <begin position="60"/>
        <end position="79"/>
    </location>
</feature>
<proteinExistence type="predicted"/>
<organism evidence="3 4">
    <name type="scientific">Actinomadura graeca</name>
    <dbReference type="NCBI Taxonomy" id="2750812"/>
    <lineage>
        <taxon>Bacteria</taxon>
        <taxon>Bacillati</taxon>
        <taxon>Actinomycetota</taxon>
        <taxon>Actinomycetes</taxon>
        <taxon>Streptosporangiales</taxon>
        <taxon>Thermomonosporaceae</taxon>
        <taxon>Actinomadura</taxon>
    </lineage>
</organism>